<name>A0ABZ0LUA7_9ACTN</name>
<accession>A0ABZ0LUA7</accession>
<dbReference type="EMBL" id="CP137573">
    <property type="protein sequence ID" value="WOX22349.1"/>
    <property type="molecule type" value="Genomic_DNA"/>
</dbReference>
<keyword evidence="2" id="KW-1185">Reference proteome</keyword>
<reference evidence="1 2" key="1">
    <citation type="submission" date="2023-10" db="EMBL/GenBank/DDBJ databases">
        <title>The genome sequence of Streptomyces sp. HUAS YS2.</title>
        <authorList>
            <person name="Mo P."/>
        </authorList>
    </citation>
    <scope>NUCLEOTIDE SEQUENCE [LARGE SCALE GENOMIC DNA]</scope>
    <source>
        <strain evidence="1 2">HUAS YS2</strain>
    </source>
</reference>
<sequence length="297" mass="31454">MSNVHLSESVGRFAHSASFAQARAFVAGCAERACAVAFWAVAESTGEAAPDAWFRALDLLWEPGAVDEARVELLYRELQELLDAASDEGDLDSVAVEGFDAVHSGLGFLLWGKAQGADQIALAAGEFVAELGERAGQDLGSREQAAQKGDVGTLSSRSDDAVAVLLPTLRVSAAEVGRHYVAVAAAWRDGVAGTSSESTIRVTAVLDRSAVIAKYGNSVPRFGAVGRIVAGADAGRYVRVDRLADLAQTEEEGEAEGVMIFVADDPEMTVAPVGEWVEDWAGVEESFERDGHRIDWT</sequence>
<protein>
    <submittedName>
        <fullName evidence="1">Uncharacterized protein</fullName>
    </submittedName>
</protein>
<evidence type="ECO:0000313" key="1">
    <source>
        <dbReference type="EMBL" id="WOX22349.1"/>
    </source>
</evidence>
<gene>
    <name evidence="1" type="ORF">R2D22_13470</name>
</gene>
<proteinExistence type="predicted"/>
<dbReference type="Proteomes" id="UP001301731">
    <property type="component" value="Chromosome"/>
</dbReference>
<evidence type="ECO:0000313" key="2">
    <source>
        <dbReference type="Proteomes" id="UP001301731"/>
    </source>
</evidence>
<organism evidence="1 2">
    <name type="scientific">Streptomyces solicathayae</name>
    <dbReference type="NCBI Taxonomy" id="3081768"/>
    <lineage>
        <taxon>Bacteria</taxon>
        <taxon>Bacillati</taxon>
        <taxon>Actinomycetota</taxon>
        <taxon>Actinomycetes</taxon>
        <taxon>Kitasatosporales</taxon>
        <taxon>Streptomycetaceae</taxon>
        <taxon>Streptomyces</taxon>
    </lineage>
</organism>
<dbReference type="RefSeq" id="WP_318103383.1">
    <property type="nucleotide sequence ID" value="NZ_CP137573.1"/>
</dbReference>